<evidence type="ECO:0000256" key="20">
    <source>
        <dbReference type="SAM" id="SignalP"/>
    </source>
</evidence>
<evidence type="ECO:0000256" key="2">
    <source>
        <dbReference type="ARBA" id="ARBA00004191"/>
    </source>
</evidence>
<evidence type="ECO:0000256" key="10">
    <source>
        <dbReference type="ARBA" id="ARBA00022801"/>
    </source>
</evidence>
<evidence type="ECO:0000256" key="5">
    <source>
        <dbReference type="ARBA" id="ARBA00012780"/>
    </source>
</evidence>
<dbReference type="PROSITE" id="PS50231">
    <property type="entry name" value="RICIN_B_LECTIN"/>
    <property type="match status" value="2"/>
</dbReference>
<comment type="similarity">
    <text evidence="4 19">Belongs to the glycosyl hydrolase 17 family.</text>
</comment>
<dbReference type="GO" id="GO:0000272">
    <property type="term" value="P:polysaccharide catabolic process"/>
    <property type="evidence" value="ECO:0007669"/>
    <property type="project" value="UniProtKB-KW"/>
</dbReference>
<evidence type="ECO:0000256" key="11">
    <source>
        <dbReference type="ARBA" id="ARBA00023136"/>
    </source>
</evidence>
<dbReference type="GO" id="GO:0042973">
    <property type="term" value="F:glucan endo-1,3-beta-D-glucosidase activity"/>
    <property type="evidence" value="ECO:0007669"/>
    <property type="project" value="UniProtKB-EC"/>
</dbReference>
<proteinExistence type="inferred from homology"/>
<dbReference type="Proteomes" id="UP000243579">
    <property type="component" value="Unassembled WGS sequence"/>
</dbReference>
<evidence type="ECO:0000256" key="8">
    <source>
        <dbReference type="ARBA" id="ARBA00022525"/>
    </source>
</evidence>
<dbReference type="SUPFAM" id="SSF51445">
    <property type="entry name" value="(Trans)glycosidases"/>
    <property type="match status" value="1"/>
</dbReference>
<evidence type="ECO:0000256" key="13">
    <source>
        <dbReference type="ARBA" id="ARBA00023277"/>
    </source>
</evidence>
<keyword evidence="13" id="KW-0119">Carbohydrate metabolism</keyword>
<evidence type="ECO:0000256" key="17">
    <source>
        <dbReference type="ARBA" id="ARBA00042373"/>
    </source>
</evidence>
<evidence type="ECO:0000256" key="15">
    <source>
        <dbReference type="ARBA" id="ARBA00023326"/>
    </source>
</evidence>
<keyword evidence="11" id="KW-0472">Membrane</keyword>
<keyword evidence="10 23" id="KW-0378">Hydrolase</keyword>
<comment type="catalytic activity">
    <reaction evidence="1">
        <text>Hydrolysis of (1-&gt;3)-beta-D-glucosidic linkages in (1-&gt;3)-beta-D-glucans.</text>
        <dbReference type="EC" id="3.2.1.39"/>
    </reaction>
</comment>
<dbReference type="AlphaFoldDB" id="A0A0A7CPP4"/>
<reference evidence="22 24" key="1">
    <citation type="journal article" date="2014" name="Genome Biol. Evol.">
        <title>The secreted proteins of Achlya hypogyna and Thraustotheca clavata identify the ancestral oomycete secretome and reveal gene acquisitions by horizontal gene transfer.</title>
        <authorList>
            <person name="Misner I."/>
            <person name="Blouin N."/>
            <person name="Leonard G."/>
            <person name="Richards T.A."/>
            <person name="Lane C.E."/>
        </authorList>
    </citation>
    <scope>NUCLEOTIDE SEQUENCE</scope>
    <source>
        <strain evidence="22 24">ATCC 48635</strain>
    </source>
</reference>
<keyword evidence="7" id="KW-0134">Cell wall</keyword>
<dbReference type="Gene3D" id="2.80.10.50">
    <property type="match status" value="2"/>
</dbReference>
<organism evidence="22">
    <name type="scientific">Achlya hypogyna</name>
    <name type="common">Oomycete</name>
    <name type="synonym">Protoachlya hypogyna</name>
    <dbReference type="NCBI Taxonomy" id="1202772"/>
    <lineage>
        <taxon>Eukaryota</taxon>
        <taxon>Sar</taxon>
        <taxon>Stramenopiles</taxon>
        <taxon>Oomycota</taxon>
        <taxon>Saprolegniomycetes</taxon>
        <taxon>Saprolegniales</taxon>
        <taxon>Achlyaceae</taxon>
        <taxon>Achlya</taxon>
    </lineage>
</organism>
<evidence type="ECO:0000256" key="6">
    <source>
        <dbReference type="ARBA" id="ARBA00022475"/>
    </source>
</evidence>
<evidence type="ECO:0000256" key="19">
    <source>
        <dbReference type="RuleBase" id="RU004335"/>
    </source>
</evidence>
<evidence type="ECO:0000256" key="18">
    <source>
        <dbReference type="ARBA" id="ARBA00043078"/>
    </source>
</evidence>
<dbReference type="InterPro" id="IPR017853">
    <property type="entry name" value="GH"/>
</dbReference>
<protein>
    <recommendedName>
        <fullName evidence="5">glucan endo-1,3-beta-D-glucosidase</fullName>
        <ecNumber evidence="5">3.2.1.39</ecNumber>
    </recommendedName>
    <alternativeName>
        <fullName evidence="18">Endo-1,3-beta-glucanase btgC</fullName>
    </alternativeName>
    <alternativeName>
        <fullName evidence="17">Laminarinase btgC</fullName>
    </alternativeName>
</protein>
<keyword evidence="15" id="KW-0624">Polysaccharide degradation</keyword>
<dbReference type="EMBL" id="KM038984">
    <property type="protein sequence ID" value="AIG56445.1"/>
    <property type="molecule type" value="Genomic_DNA"/>
</dbReference>
<dbReference type="GO" id="GO:0071555">
    <property type="term" value="P:cell wall organization"/>
    <property type="evidence" value="ECO:0007669"/>
    <property type="project" value="UniProtKB-KW"/>
</dbReference>
<evidence type="ECO:0000256" key="16">
    <source>
        <dbReference type="ARBA" id="ARBA00037649"/>
    </source>
</evidence>
<evidence type="ECO:0000256" key="4">
    <source>
        <dbReference type="ARBA" id="ARBA00008773"/>
    </source>
</evidence>
<evidence type="ECO:0000313" key="24">
    <source>
        <dbReference type="Proteomes" id="UP000243579"/>
    </source>
</evidence>
<dbReference type="EC" id="3.2.1.39" evidence="5"/>
<keyword evidence="24" id="KW-1185">Reference proteome</keyword>
<evidence type="ECO:0000313" key="23">
    <source>
        <dbReference type="EMBL" id="OQR82528.1"/>
    </source>
</evidence>
<feature type="domain" description="Ricin B lectin" evidence="21">
    <location>
        <begin position="280"/>
        <end position="391"/>
    </location>
</feature>
<dbReference type="EMBL" id="JNBR01002437">
    <property type="protein sequence ID" value="OQR82528.1"/>
    <property type="molecule type" value="Genomic_DNA"/>
</dbReference>
<keyword evidence="6" id="KW-1003">Cell membrane</keyword>
<dbReference type="InterPro" id="IPR035992">
    <property type="entry name" value="Ricin_B-like_lectins"/>
</dbReference>
<comment type="function">
    <text evidence="16">Glucanases play a role in cell expansion during growth, in cell-cell fusion during mating, and in spore release during sporulation. This enzyme may be involved in beta-glucan degradation. Active on laminarin and lichenan.</text>
</comment>
<dbReference type="InterPro" id="IPR050732">
    <property type="entry name" value="Beta-glucan_modifiers"/>
</dbReference>
<dbReference type="OrthoDB" id="77201at2759"/>
<dbReference type="PANTHER" id="PTHR16631">
    <property type="entry name" value="GLUCAN 1,3-BETA-GLUCOSIDASE"/>
    <property type="match status" value="1"/>
</dbReference>
<dbReference type="Pfam" id="PF00652">
    <property type="entry name" value="Ricin_B_lectin"/>
    <property type="match status" value="1"/>
</dbReference>
<gene>
    <name evidence="23" type="ORF">ACHHYP_15898</name>
</gene>
<dbReference type="PANTHER" id="PTHR16631:SF17">
    <property type="entry name" value="GLUCAN ENDO-1,3-BETA-GLUCOSIDASE BTGC"/>
    <property type="match status" value="1"/>
</dbReference>
<evidence type="ECO:0000256" key="9">
    <source>
        <dbReference type="ARBA" id="ARBA00022729"/>
    </source>
</evidence>
<dbReference type="Pfam" id="PF00332">
    <property type="entry name" value="Glyco_hydro_17"/>
    <property type="match status" value="1"/>
</dbReference>
<evidence type="ECO:0000256" key="7">
    <source>
        <dbReference type="ARBA" id="ARBA00022512"/>
    </source>
</evidence>
<keyword evidence="12" id="KW-0325">Glycoprotein</keyword>
<accession>A0A0A7CPP4</accession>
<keyword evidence="9 20" id="KW-0732">Signal</keyword>
<dbReference type="GO" id="GO:0005886">
    <property type="term" value="C:plasma membrane"/>
    <property type="evidence" value="ECO:0007669"/>
    <property type="project" value="UniProtKB-SubCell"/>
</dbReference>
<evidence type="ECO:0000256" key="1">
    <source>
        <dbReference type="ARBA" id="ARBA00000382"/>
    </source>
</evidence>
<dbReference type="SMART" id="SM00458">
    <property type="entry name" value="RICIN"/>
    <property type="match status" value="2"/>
</dbReference>
<feature type="domain" description="Ricin B lectin" evidence="21">
    <location>
        <begin position="423"/>
        <end position="549"/>
    </location>
</feature>
<evidence type="ECO:0000313" key="22">
    <source>
        <dbReference type="EMBL" id="AIG56445.1"/>
    </source>
</evidence>
<feature type="chain" id="PRO_5002038267" description="glucan endo-1,3-beta-D-glucosidase" evidence="20">
    <location>
        <begin position="20"/>
        <end position="550"/>
    </location>
</feature>
<evidence type="ECO:0000256" key="12">
    <source>
        <dbReference type="ARBA" id="ARBA00023180"/>
    </source>
</evidence>
<dbReference type="SUPFAM" id="SSF50370">
    <property type="entry name" value="Ricin B-like lectins"/>
    <property type="match status" value="2"/>
</dbReference>
<evidence type="ECO:0000256" key="14">
    <source>
        <dbReference type="ARBA" id="ARBA00023316"/>
    </source>
</evidence>
<evidence type="ECO:0000256" key="3">
    <source>
        <dbReference type="ARBA" id="ARBA00004236"/>
    </source>
</evidence>
<dbReference type="InterPro" id="IPR000772">
    <property type="entry name" value="Ricin_B_lectin"/>
</dbReference>
<comment type="subcellular location">
    <subcellularLocation>
        <location evidence="3">Cell membrane</location>
    </subcellularLocation>
    <subcellularLocation>
        <location evidence="2">Secreted</location>
        <location evidence="2">Cell wall</location>
    </subcellularLocation>
</comment>
<evidence type="ECO:0000259" key="21">
    <source>
        <dbReference type="SMART" id="SM00458"/>
    </source>
</evidence>
<keyword evidence="14" id="KW-0961">Cell wall biogenesis/degradation</keyword>
<dbReference type="InterPro" id="IPR000490">
    <property type="entry name" value="Glyco_hydro_17"/>
</dbReference>
<dbReference type="Gene3D" id="3.20.20.80">
    <property type="entry name" value="Glycosidases"/>
    <property type="match status" value="1"/>
</dbReference>
<sequence>MRVASIIASAALAATSVQALDRKLFGLNYASCPDDTNMPLDLDKLQPVTGNVRMYSMDQACMTRLYWHAGWRKMKIWLGIWSEADAAHDSFDGEFQRLKNLVDAGMVTNDNVVGIQVASEAIYRFYIQGAHDFNDKGPLNRIIQHYKDVKAYLLSKGLVFPVVIADIMDSYKYFPELFANTDVVSVNQFSMWQKKTAKEGVPTLFNDFQGIWNAARALGKPIVLSETGWSTGGNASAVVETSPEAQALYTKEFLSFAEQQNINYYYFSSFDGNRDPEIEKHFGLFDNKRTMKPLIASLNVGAAPTAVRLQSGSSVLKAGSYKSGDSFKQLSWGAPARGLTDRLDNEIWFYNQAGSGWLKSRSTNACLDGSSGTIKVSDCDPNNAGQRWTFGAGGLSTNGKCVTKNLGLGACSRAGITKTDMASQELRLSVANSDLKLTEYYGAVSVRSAPVPGAIPETQLWYYDPLAQQIKNKANQNHCLDAYETKYRGAVHVWQCDPSNENQMWQYNDKTGQLQHGRKLGLCLTSEAGGSVYLQACDTSNAGQRFQMDL</sequence>
<name>A0A0A7CPP4_ACHHY</name>
<keyword evidence="8" id="KW-0964">Secreted</keyword>
<feature type="signal peptide" evidence="20">
    <location>
        <begin position="1"/>
        <end position="19"/>
    </location>
</feature>